<dbReference type="Proteomes" id="UP001235269">
    <property type="component" value="Unassembled WGS sequence"/>
</dbReference>
<feature type="domain" description="Phage tail collar" evidence="1">
    <location>
        <begin position="7"/>
        <end position="62"/>
    </location>
</feature>
<gene>
    <name evidence="2" type="ORF">QO005_004623</name>
</gene>
<sequence length="224" mass="23017">MDAFLATILPVGFNYAPDGWQMCWGQQLSINQYTAVFSLISNYYGGNQTTSFNLPDLRGAMPIGYGQRPTSSVVYGIGNKGGQDSVTLTQSQMPMHTHAADFTPTGHATVNIPAQSGSQTATLKVSPAAGTAQLPTTGLVLAGGGTSATKIYGNVSTSPVTLDSSSVSISGNAPTTAQNIATNAITGGAVAIQPTGGNAAIDARPPFLAINFIFCVQGLYPVRP</sequence>
<protein>
    <submittedName>
        <fullName evidence="2">Microcystin-dependent protein</fullName>
    </submittedName>
</protein>
<dbReference type="Gene3D" id="3.90.1340.10">
    <property type="entry name" value="Phage tail collar domain"/>
    <property type="match status" value="1"/>
</dbReference>
<dbReference type="EMBL" id="JAUSWH010000027">
    <property type="protein sequence ID" value="MDQ0458263.1"/>
    <property type="molecule type" value="Genomic_DNA"/>
</dbReference>
<reference evidence="2 3" key="1">
    <citation type="submission" date="2023-07" db="EMBL/GenBank/DDBJ databases">
        <title>Genomic Encyclopedia of Type Strains, Phase IV (KMG-IV): sequencing the most valuable type-strain genomes for metagenomic binning, comparative biology and taxonomic classification.</title>
        <authorList>
            <person name="Goeker M."/>
        </authorList>
    </citation>
    <scope>NUCLEOTIDE SEQUENCE [LARGE SCALE GENOMIC DNA]</scope>
    <source>
        <strain evidence="2 3">DSM 100301</strain>
    </source>
</reference>
<comment type="caution">
    <text evidence="2">The sequence shown here is derived from an EMBL/GenBank/DDBJ whole genome shotgun (WGS) entry which is preliminary data.</text>
</comment>
<accession>A0ABU0IJ21</accession>
<evidence type="ECO:0000313" key="2">
    <source>
        <dbReference type="EMBL" id="MDQ0458263.1"/>
    </source>
</evidence>
<keyword evidence="3" id="KW-1185">Reference proteome</keyword>
<dbReference type="InterPro" id="IPR037053">
    <property type="entry name" value="Phage_tail_collar_dom_sf"/>
</dbReference>
<dbReference type="RefSeq" id="WP_307160358.1">
    <property type="nucleotide sequence ID" value="NZ_JAUSWH010000027.1"/>
</dbReference>
<organism evidence="2 3">
    <name type="scientific">Rhizobium paknamense</name>
    <dbReference type="NCBI Taxonomy" id="1206817"/>
    <lineage>
        <taxon>Bacteria</taxon>
        <taxon>Pseudomonadati</taxon>
        <taxon>Pseudomonadota</taxon>
        <taxon>Alphaproteobacteria</taxon>
        <taxon>Hyphomicrobiales</taxon>
        <taxon>Rhizobiaceae</taxon>
        <taxon>Rhizobium/Agrobacterium group</taxon>
        <taxon>Rhizobium</taxon>
    </lineage>
</organism>
<dbReference type="Pfam" id="PF07484">
    <property type="entry name" value="Collar"/>
    <property type="match status" value="1"/>
</dbReference>
<name>A0ABU0IJ21_9HYPH</name>
<dbReference type="SUPFAM" id="SSF88874">
    <property type="entry name" value="Receptor-binding domain of short tail fibre protein gp12"/>
    <property type="match status" value="1"/>
</dbReference>
<dbReference type="InterPro" id="IPR011083">
    <property type="entry name" value="Phage_tail_collar_dom"/>
</dbReference>
<proteinExistence type="predicted"/>
<evidence type="ECO:0000313" key="3">
    <source>
        <dbReference type="Proteomes" id="UP001235269"/>
    </source>
</evidence>
<evidence type="ECO:0000259" key="1">
    <source>
        <dbReference type="Pfam" id="PF07484"/>
    </source>
</evidence>